<evidence type="ECO:0000313" key="6">
    <source>
        <dbReference type="Proteomes" id="UP000291301"/>
    </source>
</evidence>
<evidence type="ECO:0000256" key="2">
    <source>
        <dbReference type="ARBA" id="ARBA00023125"/>
    </source>
</evidence>
<dbReference type="InterPro" id="IPR000792">
    <property type="entry name" value="Tscrpt_reg_LuxR_C"/>
</dbReference>
<dbReference type="PANTHER" id="PTHR44688:SF16">
    <property type="entry name" value="DNA-BINDING TRANSCRIPTIONAL ACTIVATOR DEVR_DOSR"/>
    <property type="match status" value="1"/>
</dbReference>
<evidence type="ECO:0000259" key="4">
    <source>
        <dbReference type="PROSITE" id="PS50043"/>
    </source>
</evidence>
<dbReference type="GO" id="GO:0006355">
    <property type="term" value="P:regulation of DNA-templated transcription"/>
    <property type="evidence" value="ECO:0007669"/>
    <property type="project" value="InterPro"/>
</dbReference>
<dbReference type="OrthoDB" id="9803630at2"/>
<dbReference type="SUPFAM" id="SSF46894">
    <property type="entry name" value="C-terminal effector domain of the bipartite response regulators"/>
    <property type="match status" value="1"/>
</dbReference>
<dbReference type="GO" id="GO:0003677">
    <property type="term" value="F:DNA binding"/>
    <property type="evidence" value="ECO:0007669"/>
    <property type="project" value="UniProtKB-KW"/>
</dbReference>
<dbReference type="InterPro" id="IPR036388">
    <property type="entry name" value="WH-like_DNA-bd_sf"/>
</dbReference>
<organism evidence="5 6">
    <name type="scientific">Oricola cellulosilytica</name>
    <dbReference type="NCBI Taxonomy" id="1429082"/>
    <lineage>
        <taxon>Bacteria</taxon>
        <taxon>Pseudomonadati</taxon>
        <taxon>Pseudomonadota</taxon>
        <taxon>Alphaproteobacteria</taxon>
        <taxon>Hyphomicrobiales</taxon>
        <taxon>Ahrensiaceae</taxon>
        <taxon>Oricola</taxon>
    </lineage>
</organism>
<evidence type="ECO:0000256" key="1">
    <source>
        <dbReference type="ARBA" id="ARBA00023015"/>
    </source>
</evidence>
<feature type="domain" description="HTH luxR-type" evidence="4">
    <location>
        <begin position="184"/>
        <end position="249"/>
    </location>
</feature>
<accession>A0A4R0PF53</accession>
<dbReference type="PRINTS" id="PR00038">
    <property type="entry name" value="HTHLUXR"/>
</dbReference>
<dbReference type="SUPFAM" id="SSF75516">
    <property type="entry name" value="Pheromone-binding domain of LuxR-like quorum-sensing transcription factors"/>
    <property type="match status" value="1"/>
</dbReference>
<keyword evidence="1" id="KW-0805">Transcription regulation</keyword>
<dbReference type="CDD" id="cd06170">
    <property type="entry name" value="LuxR_C_like"/>
    <property type="match status" value="1"/>
</dbReference>
<evidence type="ECO:0000313" key="5">
    <source>
        <dbReference type="EMBL" id="TCD14114.1"/>
    </source>
</evidence>
<dbReference type="SMART" id="SM00421">
    <property type="entry name" value="HTH_LUXR"/>
    <property type="match status" value="1"/>
</dbReference>
<keyword evidence="2" id="KW-0238">DNA-binding</keyword>
<protein>
    <submittedName>
        <fullName evidence="5">LuxR family transcriptional regulator</fullName>
    </submittedName>
</protein>
<reference evidence="5 6" key="1">
    <citation type="journal article" date="2015" name="Antonie Van Leeuwenhoek">
        <title>Oricola cellulosilytica gen. nov., sp. nov., a cellulose-degrading bacterium of the family Phyllobacteriaceae isolated from surface seashore water, and emended descriptions of Mesorhizobium loti and Phyllobacterium myrsinacearum.</title>
        <authorList>
            <person name="Hameed A."/>
            <person name="Shahina M."/>
            <person name="Lai W.A."/>
            <person name="Lin S.Y."/>
            <person name="Young L.S."/>
            <person name="Liu Y.C."/>
            <person name="Hsu Y.H."/>
            <person name="Young C.C."/>
        </authorList>
    </citation>
    <scope>NUCLEOTIDE SEQUENCE [LARGE SCALE GENOMIC DNA]</scope>
    <source>
        <strain evidence="5 6">KCTC 52183</strain>
    </source>
</reference>
<name>A0A4R0PF53_9HYPH</name>
<dbReference type="InterPro" id="IPR036693">
    <property type="entry name" value="TF_LuxR_autoind-bd_dom_sf"/>
</dbReference>
<dbReference type="InterPro" id="IPR016032">
    <property type="entry name" value="Sig_transdc_resp-reg_C-effctor"/>
</dbReference>
<dbReference type="RefSeq" id="WP_131567817.1">
    <property type="nucleotide sequence ID" value="NZ_JAINFK010000002.1"/>
</dbReference>
<dbReference type="PANTHER" id="PTHR44688">
    <property type="entry name" value="DNA-BINDING TRANSCRIPTIONAL ACTIVATOR DEVR_DOSR"/>
    <property type="match status" value="1"/>
</dbReference>
<dbReference type="InterPro" id="IPR005143">
    <property type="entry name" value="TF_LuxR_autoind-bd_dom"/>
</dbReference>
<dbReference type="PROSITE" id="PS50043">
    <property type="entry name" value="HTH_LUXR_2"/>
    <property type="match status" value="1"/>
</dbReference>
<keyword evidence="6" id="KW-1185">Reference proteome</keyword>
<keyword evidence="3" id="KW-0804">Transcription</keyword>
<dbReference type="Pfam" id="PF03472">
    <property type="entry name" value="Autoind_bind"/>
    <property type="match status" value="1"/>
</dbReference>
<proteinExistence type="predicted"/>
<dbReference type="Gene3D" id="3.30.450.80">
    <property type="entry name" value="Transcription factor LuxR-like, autoinducer-binding domain"/>
    <property type="match status" value="1"/>
</dbReference>
<comment type="caution">
    <text evidence="5">The sequence shown here is derived from an EMBL/GenBank/DDBJ whole genome shotgun (WGS) entry which is preliminary data.</text>
</comment>
<gene>
    <name evidence="5" type="ORF">E0D97_08445</name>
</gene>
<evidence type="ECO:0000256" key="3">
    <source>
        <dbReference type="ARBA" id="ARBA00023163"/>
    </source>
</evidence>
<dbReference type="Pfam" id="PF00196">
    <property type="entry name" value="GerE"/>
    <property type="match status" value="1"/>
</dbReference>
<dbReference type="Proteomes" id="UP000291301">
    <property type="component" value="Unassembled WGS sequence"/>
</dbReference>
<dbReference type="EMBL" id="SJST01000003">
    <property type="protein sequence ID" value="TCD14114.1"/>
    <property type="molecule type" value="Genomic_DNA"/>
</dbReference>
<dbReference type="AlphaFoldDB" id="A0A4R0PF53"/>
<dbReference type="Gene3D" id="1.10.10.10">
    <property type="entry name" value="Winged helix-like DNA-binding domain superfamily/Winged helix DNA-binding domain"/>
    <property type="match status" value="1"/>
</dbReference>
<sequence>MKNQLIDFLSDLRASENLADLWFTIERYFTELGFETVNCGVIDKADGAVVGVFSNMSAGWLDHYVDQGYMAHDPIVAYLHRHNRDAIYSQARRPLFYGDRPEMAARLFDEVAEEGVISSLLSPFHHPNARRVLAFNIANRLDEPEFARLLRRNERELMVGLGLAHSFLTGSLPDEQKSTPWYRSLKSASGLTNRELEVLRWLSTGVRNDRIAEKLNISPATVNFHVGGIKKKLGAKTREHAVALAISAGCFQP</sequence>